<sequence length="42" mass="4717">MAFTQLSNTTLTSRTVTAEWVGSRCLWTTNASNITKLMLRVL</sequence>
<proteinExistence type="predicted"/>
<dbReference type="AlphaFoldDB" id="A0A7R9LW89"/>
<name>A0A7R9LW89_9ACAR</name>
<accession>A0A7R9LW89</accession>
<evidence type="ECO:0000313" key="1">
    <source>
        <dbReference type="EMBL" id="CAD7648500.1"/>
    </source>
</evidence>
<dbReference type="EMBL" id="OC898242">
    <property type="protein sequence ID" value="CAD7648500.1"/>
    <property type="molecule type" value="Genomic_DNA"/>
</dbReference>
<dbReference type="EMBL" id="CAJPIZ010043667">
    <property type="protein sequence ID" value="CAG2122017.1"/>
    <property type="molecule type" value="Genomic_DNA"/>
</dbReference>
<keyword evidence="2" id="KW-1185">Reference proteome</keyword>
<dbReference type="Proteomes" id="UP000759131">
    <property type="component" value="Unassembled WGS sequence"/>
</dbReference>
<reference evidence="1" key="1">
    <citation type="submission" date="2020-11" db="EMBL/GenBank/DDBJ databases">
        <authorList>
            <person name="Tran Van P."/>
        </authorList>
    </citation>
    <scope>NUCLEOTIDE SEQUENCE</scope>
</reference>
<evidence type="ECO:0000313" key="2">
    <source>
        <dbReference type="Proteomes" id="UP000759131"/>
    </source>
</evidence>
<gene>
    <name evidence="1" type="ORF">OSB1V03_LOCUS21963</name>
</gene>
<organism evidence="1">
    <name type="scientific">Medioppia subpectinata</name>
    <dbReference type="NCBI Taxonomy" id="1979941"/>
    <lineage>
        <taxon>Eukaryota</taxon>
        <taxon>Metazoa</taxon>
        <taxon>Ecdysozoa</taxon>
        <taxon>Arthropoda</taxon>
        <taxon>Chelicerata</taxon>
        <taxon>Arachnida</taxon>
        <taxon>Acari</taxon>
        <taxon>Acariformes</taxon>
        <taxon>Sarcoptiformes</taxon>
        <taxon>Oribatida</taxon>
        <taxon>Brachypylina</taxon>
        <taxon>Oppioidea</taxon>
        <taxon>Oppiidae</taxon>
        <taxon>Medioppia</taxon>
    </lineage>
</organism>
<protein>
    <submittedName>
        <fullName evidence="1">Uncharacterized protein</fullName>
    </submittedName>
</protein>